<evidence type="ECO:0000259" key="4">
    <source>
        <dbReference type="SMART" id="SM00796"/>
    </source>
</evidence>
<evidence type="ECO:0000313" key="6">
    <source>
        <dbReference type="Proteomes" id="UP000235828"/>
    </source>
</evidence>
<keyword evidence="1" id="KW-0547">Nucleotide-binding</keyword>
<dbReference type="SMART" id="SM00796">
    <property type="entry name" value="AHS1"/>
    <property type="match status" value="1"/>
</dbReference>
<proteinExistence type="predicted"/>
<evidence type="ECO:0000313" key="5">
    <source>
        <dbReference type="EMBL" id="SON53291.1"/>
    </source>
</evidence>
<dbReference type="Pfam" id="PF02682">
    <property type="entry name" value="CT_C_D"/>
    <property type="match status" value="1"/>
</dbReference>
<evidence type="ECO:0000256" key="1">
    <source>
        <dbReference type="ARBA" id="ARBA00022741"/>
    </source>
</evidence>
<gene>
    <name evidence="5" type="ORF">VTAP4600_B1680</name>
</gene>
<dbReference type="PANTHER" id="PTHR34698:SF2">
    <property type="entry name" value="5-OXOPROLINASE SUBUNIT B"/>
    <property type="match status" value="1"/>
</dbReference>
<keyword evidence="6" id="KW-1185">Reference proteome</keyword>
<protein>
    <submittedName>
        <fullName evidence="5">Allophanate hydrolase 2 subunit 1</fullName>
    </submittedName>
</protein>
<dbReference type="Gene3D" id="2.40.100.10">
    <property type="entry name" value="Cyclophilin-like"/>
    <property type="match status" value="1"/>
</dbReference>
<dbReference type="Proteomes" id="UP000235828">
    <property type="component" value="Chromosome B"/>
</dbReference>
<dbReference type="PANTHER" id="PTHR34698">
    <property type="entry name" value="5-OXOPROLINASE SUBUNIT B"/>
    <property type="match status" value="1"/>
</dbReference>
<keyword evidence="2 5" id="KW-0378">Hydrolase</keyword>
<dbReference type="NCBIfam" id="TIGR00370">
    <property type="entry name" value="5-oxoprolinase subunit PxpB"/>
    <property type="match status" value="1"/>
</dbReference>
<evidence type="ECO:0000256" key="2">
    <source>
        <dbReference type="ARBA" id="ARBA00022801"/>
    </source>
</evidence>
<accession>A0A2N8ZMZ5</accession>
<dbReference type="SUPFAM" id="SSF160467">
    <property type="entry name" value="PH0987 N-terminal domain-like"/>
    <property type="match status" value="1"/>
</dbReference>
<name>A0A2N8ZMZ5_9VIBR</name>
<evidence type="ECO:0000256" key="3">
    <source>
        <dbReference type="ARBA" id="ARBA00022840"/>
    </source>
</evidence>
<dbReference type="GO" id="GO:0005524">
    <property type="term" value="F:ATP binding"/>
    <property type="evidence" value="ECO:0007669"/>
    <property type="project" value="UniProtKB-KW"/>
</dbReference>
<dbReference type="Gene3D" id="3.30.1360.40">
    <property type="match status" value="1"/>
</dbReference>
<keyword evidence="3" id="KW-0067">ATP-binding</keyword>
<feature type="domain" description="Carboxyltransferase" evidence="4">
    <location>
        <begin position="4"/>
        <end position="206"/>
    </location>
</feature>
<dbReference type="EMBL" id="LT960612">
    <property type="protein sequence ID" value="SON53291.1"/>
    <property type="molecule type" value="Genomic_DNA"/>
</dbReference>
<dbReference type="GO" id="GO:0016787">
    <property type="term" value="F:hydrolase activity"/>
    <property type="evidence" value="ECO:0007669"/>
    <property type="project" value="UniProtKB-KW"/>
</dbReference>
<dbReference type="SUPFAM" id="SSF50891">
    <property type="entry name" value="Cyclophilin-like"/>
    <property type="match status" value="1"/>
</dbReference>
<dbReference type="AlphaFoldDB" id="A0A2N8ZMZ5"/>
<sequence>MKSFRIDPVAECSVMVQLGDRIDPKFSLHIGHIADTIRLELMDVIMNVTPSYANILVDYLPFLMSEQEMIARLDTIVKRELEYPPTQPAHHIEIPVYYHESVGPDLKRYEQESGLSTDDVIELHGNHVYHVCAMGFAPGFAFLAEVPKELVLPRHSTPRLSVPAGSVGIAANQTGVYPESSPGGWNIIGNCPIALYNPTGDVISPFSIGDTVSFCAIEREEFDELGGKLWDL</sequence>
<dbReference type="InterPro" id="IPR003833">
    <property type="entry name" value="CT_C_D"/>
</dbReference>
<reference evidence="5 6" key="1">
    <citation type="submission" date="2017-10" db="EMBL/GenBank/DDBJ databases">
        <authorList>
            <person name="Banno H."/>
            <person name="Chua N.-H."/>
        </authorList>
    </citation>
    <scope>NUCLEOTIDE SEQUENCE [LARGE SCALE GENOMIC DNA]</scope>
    <source>
        <strain evidence="5">Vibrio tapetis CECT4600</strain>
    </source>
</reference>
<dbReference type="InterPro" id="IPR010016">
    <property type="entry name" value="PxpB"/>
</dbReference>
<dbReference type="InterPro" id="IPR029000">
    <property type="entry name" value="Cyclophilin-like_dom_sf"/>
</dbReference>
<dbReference type="KEGG" id="vta:B1680"/>
<organism evidence="5 6">
    <name type="scientific">Vibrio tapetis subsp. tapetis</name>
    <dbReference type="NCBI Taxonomy" id="1671868"/>
    <lineage>
        <taxon>Bacteria</taxon>
        <taxon>Pseudomonadati</taxon>
        <taxon>Pseudomonadota</taxon>
        <taxon>Gammaproteobacteria</taxon>
        <taxon>Vibrionales</taxon>
        <taxon>Vibrionaceae</taxon>
        <taxon>Vibrio</taxon>
    </lineage>
</organism>